<proteinExistence type="predicted"/>
<gene>
    <name evidence="2" type="ORF">HD841_002134</name>
</gene>
<dbReference type="Pfam" id="PF07238">
    <property type="entry name" value="PilZ"/>
    <property type="match status" value="1"/>
</dbReference>
<comment type="caution">
    <text evidence="2">The sequence shown here is derived from an EMBL/GenBank/DDBJ whole genome shotgun (WGS) entry which is preliminary data.</text>
</comment>
<organism evidence="2 3">
    <name type="scientific">Sphingomonas melonis</name>
    <dbReference type="NCBI Taxonomy" id="152682"/>
    <lineage>
        <taxon>Bacteria</taxon>
        <taxon>Pseudomonadati</taxon>
        <taxon>Pseudomonadota</taxon>
        <taxon>Alphaproteobacteria</taxon>
        <taxon>Sphingomonadales</taxon>
        <taxon>Sphingomonadaceae</taxon>
        <taxon>Sphingomonas</taxon>
    </lineage>
</organism>
<protein>
    <recommendedName>
        <fullName evidence="1">PilZ domain-containing protein</fullName>
    </recommendedName>
</protein>
<evidence type="ECO:0000313" key="2">
    <source>
        <dbReference type="EMBL" id="NYD90354.1"/>
    </source>
</evidence>
<dbReference type="Proteomes" id="UP000517753">
    <property type="component" value="Unassembled WGS sequence"/>
</dbReference>
<accession>A0A7Y9FN66</accession>
<keyword evidence="3" id="KW-1185">Reference proteome</keyword>
<feature type="domain" description="PilZ" evidence="1">
    <location>
        <begin position="25"/>
        <end position="105"/>
    </location>
</feature>
<sequence>MSEMVMGSFRRSLGVVIAATNLSDDRSEPRDEVHHRSSAMLADQRRVSVLIVNLSPSGLMIRSDVAVGAGDWLFIRLPAVGDVRATVRWALGGRIGCQLERPIPANRYHAVLGAMAG</sequence>
<dbReference type="EMBL" id="JACCBY010000002">
    <property type="protein sequence ID" value="NYD90354.1"/>
    <property type="molecule type" value="Genomic_DNA"/>
</dbReference>
<reference evidence="2 3" key="1">
    <citation type="submission" date="2020-08" db="EMBL/GenBank/DDBJ databases">
        <title>The Agave Microbiome: Exploring the role of microbial communities in plant adaptations to desert environments.</title>
        <authorList>
            <person name="Partida-Martinez L.P."/>
        </authorList>
    </citation>
    <scope>NUCLEOTIDE SEQUENCE [LARGE SCALE GENOMIC DNA]</scope>
    <source>
        <strain evidence="2 3">AS2.3</strain>
    </source>
</reference>
<dbReference type="GO" id="GO:0035438">
    <property type="term" value="F:cyclic-di-GMP binding"/>
    <property type="evidence" value="ECO:0007669"/>
    <property type="project" value="InterPro"/>
</dbReference>
<name>A0A7Y9FN66_9SPHN</name>
<evidence type="ECO:0000259" key="1">
    <source>
        <dbReference type="Pfam" id="PF07238"/>
    </source>
</evidence>
<dbReference type="InterPro" id="IPR009875">
    <property type="entry name" value="PilZ_domain"/>
</dbReference>
<dbReference type="AlphaFoldDB" id="A0A7Y9FN66"/>
<evidence type="ECO:0000313" key="3">
    <source>
        <dbReference type="Proteomes" id="UP000517753"/>
    </source>
</evidence>
<dbReference type="SUPFAM" id="SSF141371">
    <property type="entry name" value="PilZ domain-like"/>
    <property type="match status" value="1"/>
</dbReference>